<organism evidence="1">
    <name type="scientific">Clostridium botulinum</name>
    <dbReference type="NCBI Taxonomy" id="1491"/>
    <lineage>
        <taxon>Bacteria</taxon>
        <taxon>Bacillati</taxon>
        <taxon>Bacillota</taxon>
        <taxon>Clostridia</taxon>
        <taxon>Eubacteriales</taxon>
        <taxon>Clostridiaceae</taxon>
        <taxon>Clostridium</taxon>
    </lineage>
</organism>
<protein>
    <submittedName>
        <fullName evidence="1">Uncharacterized protein</fullName>
    </submittedName>
</protein>
<name>A0A1L7JNY0_CLOBO</name>
<reference evidence="1" key="1">
    <citation type="submission" date="2016-05" db="EMBL/GenBank/DDBJ databases">
        <authorList>
            <person name="Lavstsen T."/>
            <person name="Jespersen J.S."/>
        </authorList>
    </citation>
    <scope>NUCLEOTIDE SEQUENCE</scope>
    <source>
        <strain evidence="1">CDC69096</strain>
        <plasmid evidence="1">pNPD8_2</plasmid>
    </source>
</reference>
<keyword evidence="1" id="KW-0614">Plasmid</keyword>
<evidence type="ECO:0000313" key="1">
    <source>
        <dbReference type="EMBL" id="APU87203.1"/>
    </source>
</evidence>
<gene>
    <name evidence="1" type="ORF">NPD8_4214</name>
</gene>
<sequence length="122" mass="14419">MEKGSFLIMSRCYVEYNGKWACFSSIVDDFITEFMIKSDCEEWRISEHGKNLRPMECNVRSMKEVAFSIRLNKTHYQAVECLRECGLSEEESEKLFMIWKQNIIVLFQKITENLSAQIVTKK</sequence>
<dbReference type="AlphaFoldDB" id="A0A1L7JNY0"/>
<geneLocation type="plasmid" evidence="1">
    <name>pNPD8_2</name>
</geneLocation>
<proteinExistence type="predicted"/>
<accession>A0A1L7JNY0</accession>
<dbReference type="EMBL" id="CP015717">
    <property type="protein sequence ID" value="APU87203.1"/>
    <property type="molecule type" value="Genomic_DNA"/>
</dbReference>